<reference evidence="2 3" key="1">
    <citation type="submission" date="2014-07" db="EMBL/GenBank/DDBJ databases">
        <title>Draft Genome Sequence of Gephyronic Acid Producer, Cystobacter violaceus Strain Cb vi76.</title>
        <authorList>
            <person name="Stevens D.C."/>
            <person name="Young J."/>
            <person name="Carmichael R."/>
            <person name="Tan J."/>
            <person name="Taylor R.E."/>
        </authorList>
    </citation>
    <scope>NUCLEOTIDE SEQUENCE [LARGE SCALE GENOMIC DNA]</scope>
    <source>
        <strain evidence="2 3">Cb vi76</strain>
    </source>
</reference>
<accession>A0A084SW18</accession>
<proteinExistence type="predicted"/>
<evidence type="ECO:0000259" key="1">
    <source>
        <dbReference type="Pfam" id="PF15579"/>
    </source>
</evidence>
<dbReference type="Proteomes" id="UP000028547">
    <property type="component" value="Unassembled WGS sequence"/>
</dbReference>
<dbReference type="AlphaFoldDB" id="A0A084SW18"/>
<sequence>MKETYQAGAYWACRKESAEACARRAEKFFGLLSRCDPIYAHWFEQADSLKKALQLQFEPTFGTFMRFFGRKAYQNGPDGFSFSAWTGNKEEGRGGSLLLTCGSCSEFYSNVCLLYLPSAGAEEERVLTTSVLRDVMHAMVLAWEPDWSVVTSHELRGAMSETRRAGDFVGWVTYLSRSRGEVPSLPEPVQVQPVEDKGALLLLTPERLTASNPEHLSLARSVQDVLRTRGLLEPVVSGRPET</sequence>
<evidence type="ECO:0000313" key="3">
    <source>
        <dbReference type="Proteomes" id="UP000028547"/>
    </source>
</evidence>
<gene>
    <name evidence="2" type="ORF">Q664_13680</name>
</gene>
<name>A0A084SW18_9BACT</name>
<dbReference type="Pfam" id="PF15579">
    <property type="entry name" value="Imm52"/>
    <property type="match status" value="1"/>
</dbReference>
<dbReference type="EMBL" id="JPMI01000080">
    <property type="protein sequence ID" value="KFA92653.1"/>
    <property type="molecule type" value="Genomic_DNA"/>
</dbReference>
<comment type="caution">
    <text evidence="2">The sequence shown here is derived from an EMBL/GenBank/DDBJ whole genome shotgun (WGS) entry which is preliminary data.</text>
</comment>
<evidence type="ECO:0000313" key="2">
    <source>
        <dbReference type="EMBL" id="KFA92653.1"/>
    </source>
</evidence>
<dbReference type="InterPro" id="IPR028969">
    <property type="entry name" value="Imm52"/>
</dbReference>
<feature type="domain" description="Immunity protein 52" evidence="1">
    <location>
        <begin position="3"/>
        <end position="234"/>
    </location>
</feature>
<dbReference type="RefSeq" id="WP_043394350.1">
    <property type="nucleotide sequence ID" value="NZ_JPMI01000080.1"/>
</dbReference>
<organism evidence="2 3">
    <name type="scientific">Archangium violaceum Cb vi76</name>
    <dbReference type="NCBI Taxonomy" id="1406225"/>
    <lineage>
        <taxon>Bacteria</taxon>
        <taxon>Pseudomonadati</taxon>
        <taxon>Myxococcota</taxon>
        <taxon>Myxococcia</taxon>
        <taxon>Myxococcales</taxon>
        <taxon>Cystobacterineae</taxon>
        <taxon>Archangiaceae</taxon>
        <taxon>Archangium</taxon>
    </lineage>
</organism>
<protein>
    <recommendedName>
        <fullName evidence="1">Immunity protein 52 domain-containing protein</fullName>
    </recommendedName>
</protein>